<dbReference type="PANTHER" id="PTHR14859">
    <property type="entry name" value="CALCOFLUOR WHITE HYPERSENSITIVE PROTEIN PRECURSOR"/>
    <property type="match status" value="1"/>
</dbReference>
<reference evidence="2" key="1">
    <citation type="submission" date="2021-02" db="EMBL/GenBank/DDBJ databases">
        <authorList>
            <person name="Nowell W R."/>
        </authorList>
    </citation>
    <scope>NUCLEOTIDE SEQUENCE</scope>
</reference>
<evidence type="ECO:0000313" key="2">
    <source>
        <dbReference type="EMBL" id="CAF0791201.1"/>
    </source>
</evidence>
<dbReference type="EMBL" id="CAJNOT010000035">
    <property type="protein sequence ID" value="CAF0791201.1"/>
    <property type="molecule type" value="Genomic_DNA"/>
</dbReference>
<dbReference type="SUPFAM" id="SSF56219">
    <property type="entry name" value="DNase I-like"/>
    <property type="match status" value="1"/>
</dbReference>
<dbReference type="GO" id="GO:0016020">
    <property type="term" value="C:membrane"/>
    <property type="evidence" value="ECO:0007669"/>
    <property type="project" value="GOC"/>
</dbReference>
<gene>
    <name evidence="2" type="ORF">ZHD862_LOCUS1919</name>
</gene>
<organism evidence="2 3">
    <name type="scientific">Rotaria sordida</name>
    <dbReference type="NCBI Taxonomy" id="392033"/>
    <lineage>
        <taxon>Eukaryota</taxon>
        <taxon>Metazoa</taxon>
        <taxon>Spiralia</taxon>
        <taxon>Gnathifera</taxon>
        <taxon>Rotifera</taxon>
        <taxon>Eurotatoria</taxon>
        <taxon>Bdelloidea</taxon>
        <taxon>Philodinida</taxon>
        <taxon>Philodinidae</taxon>
        <taxon>Rotaria</taxon>
    </lineage>
</organism>
<dbReference type="InterPro" id="IPR036691">
    <property type="entry name" value="Endo/exonu/phosph_ase_sf"/>
</dbReference>
<proteinExistence type="predicted"/>
<protein>
    <recommendedName>
        <fullName evidence="1">Endonuclease/exonuclease/phosphatase domain-containing protein</fullName>
    </recommendedName>
</protein>
<dbReference type="GO" id="GO:0006506">
    <property type="term" value="P:GPI anchor biosynthetic process"/>
    <property type="evidence" value="ECO:0007669"/>
    <property type="project" value="TreeGrafter"/>
</dbReference>
<dbReference type="GO" id="GO:0003824">
    <property type="term" value="F:catalytic activity"/>
    <property type="evidence" value="ECO:0007669"/>
    <property type="project" value="InterPro"/>
</dbReference>
<dbReference type="Gene3D" id="3.60.10.10">
    <property type="entry name" value="Endonuclease/exonuclease/phosphatase"/>
    <property type="match status" value="1"/>
</dbReference>
<name>A0A813S7P3_9BILA</name>
<dbReference type="Proteomes" id="UP000663864">
    <property type="component" value="Unassembled WGS sequence"/>
</dbReference>
<feature type="domain" description="Endonuclease/exonuclease/phosphatase" evidence="1">
    <location>
        <begin position="15"/>
        <end position="234"/>
    </location>
</feature>
<evidence type="ECO:0000259" key="1">
    <source>
        <dbReference type="Pfam" id="PF03372"/>
    </source>
</evidence>
<accession>A0A813S7P3</accession>
<dbReference type="InterPro" id="IPR051916">
    <property type="entry name" value="GPI-anchor_lipid_remodeler"/>
</dbReference>
<dbReference type="AlphaFoldDB" id="A0A813S7P3"/>
<sequence length="277" mass="31567">MANGSPVITDFRIGTVNVHSFRHPETSKSNAKELASILGPLNLDVLAVEEAMNDYDWKLLCNDLSLTHSVFGASHGVSYGNAIASRHPIVEHFNQKSKIDADGGYRAMLRCRFGGYHPFVQNRRFAVTHLDHLNEDDRLTQIKEFSPHNHDINVLIGDMNALTQNDYSDKYFGEIVAGKREKAGWEIPRFELTQLLTNTWSFQDAFRDVNPKLKDEQVATCPYGTRIDYIFLHPLSKDEWLLKECFIVDTYQATDHHAVVATFEHKSKSENNIENDT</sequence>
<dbReference type="InterPro" id="IPR005135">
    <property type="entry name" value="Endo/exonuclease/phosphatase"/>
</dbReference>
<comment type="caution">
    <text evidence="2">The sequence shown here is derived from an EMBL/GenBank/DDBJ whole genome shotgun (WGS) entry which is preliminary data.</text>
</comment>
<dbReference type="Pfam" id="PF03372">
    <property type="entry name" value="Exo_endo_phos"/>
    <property type="match status" value="1"/>
</dbReference>
<dbReference type="GO" id="GO:0005783">
    <property type="term" value="C:endoplasmic reticulum"/>
    <property type="evidence" value="ECO:0007669"/>
    <property type="project" value="TreeGrafter"/>
</dbReference>
<dbReference type="PANTHER" id="PTHR14859:SF0">
    <property type="entry name" value="ENDONUCLEASE_EXONUCLEASE_PHOSPHATASE FAMILY PROTEIN, EXPRESSED"/>
    <property type="match status" value="1"/>
</dbReference>
<evidence type="ECO:0000313" key="3">
    <source>
        <dbReference type="Proteomes" id="UP000663864"/>
    </source>
</evidence>